<dbReference type="PANTHER" id="PTHR47198:SF1">
    <property type="entry name" value="WD REPEAT-CONTAINING PROTEIN 91-LIKE ISOFORM X1"/>
    <property type="match status" value="1"/>
</dbReference>
<comment type="catalytic activity">
    <reaction evidence="19">
        <text>pyruvate + ATP = phosphoenolpyruvate + ADP + H(+)</text>
        <dbReference type="Rhea" id="RHEA:18157"/>
        <dbReference type="ChEBI" id="CHEBI:15361"/>
        <dbReference type="ChEBI" id="CHEBI:15378"/>
        <dbReference type="ChEBI" id="CHEBI:30616"/>
        <dbReference type="ChEBI" id="CHEBI:58702"/>
        <dbReference type="ChEBI" id="CHEBI:456216"/>
        <dbReference type="EC" id="2.7.1.40"/>
    </reaction>
</comment>
<dbReference type="FunFam" id="2.40.33.10:FF:000003">
    <property type="entry name" value="Pyruvate kinase"/>
    <property type="match status" value="1"/>
</dbReference>
<dbReference type="FunFam" id="3.40.1380.20:FF:000008">
    <property type="entry name" value="Pyruvate kinase"/>
    <property type="match status" value="1"/>
</dbReference>
<dbReference type="Pfam" id="PF00400">
    <property type="entry name" value="WD40"/>
    <property type="match status" value="4"/>
</dbReference>
<dbReference type="SMART" id="SM00320">
    <property type="entry name" value="WD40"/>
    <property type="match status" value="5"/>
</dbReference>
<dbReference type="AlphaFoldDB" id="A0AAV6M889"/>
<gene>
    <name evidence="26" type="primary">PKP2</name>
    <name evidence="26" type="ORF">SDJN03_24258</name>
</gene>
<evidence type="ECO:0000256" key="21">
    <source>
        <dbReference type="SAM" id="Coils"/>
    </source>
</evidence>
<dbReference type="InterPro" id="IPR015793">
    <property type="entry name" value="Pyrv_Knase_brl"/>
</dbReference>
<dbReference type="PROSITE" id="PS50294">
    <property type="entry name" value="WD_REPEATS_REGION"/>
    <property type="match status" value="1"/>
</dbReference>
<evidence type="ECO:0000256" key="15">
    <source>
        <dbReference type="ARBA" id="ARBA00022946"/>
    </source>
</evidence>
<feature type="coiled-coil region" evidence="21">
    <location>
        <begin position="185"/>
        <end position="219"/>
    </location>
</feature>
<comment type="similarity">
    <text evidence="5">Belongs to the pyruvate kinase family.</text>
</comment>
<organism evidence="26 27">
    <name type="scientific">Cucurbita argyrosperma subsp. sororia</name>
    <dbReference type="NCBI Taxonomy" id="37648"/>
    <lineage>
        <taxon>Eukaryota</taxon>
        <taxon>Viridiplantae</taxon>
        <taxon>Streptophyta</taxon>
        <taxon>Embryophyta</taxon>
        <taxon>Tracheophyta</taxon>
        <taxon>Spermatophyta</taxon>
        <taxon>Magnoliopsida</taxon>
        <taxon>eudicotyledons</taxon>
        <taxon>Gunneridae</taxon>
        <taxon>Pentapetalae</taxon>
        <taxon>rosids</taxon>
        <taxon>fabids</taxon>
        <taxon>Cucurbitales</taxon>
        <taxon>Cucurbitaceae</taxon>
        <taxon>Cucurbiteae</taxon>
        <taxon>Cucurbita</taxon>
    </lineage>
</organism>
<dbReference type="GO" id="GO:0000287">
    <property type="term" value="F:magnesium ion binding"/>
    <property type="evidence" value="ECO:0007669"/>
    <property type="project" value="InterPro"/>
</dbReference>
<evidence type="ECO:0000256" key="14">
    <source>
        <dbReference type="ARBA" id="ARBA00022842"/>
    </source>
</evidence>
<evidence type="ECO:0000256" key="9">
    <source>
        <dbReference type="ARBA" id="ARBA00022679"/>
    </source>
</evidence>
<keyword evidence="20" id="KW-0853">WD repeat</keyword>
<dbReference type="EC" id="2.7.1.40" evidence="6"/>
<evidence type="ECO:0000256" key="7">
    <source>
        <dbReference type="ARBA" id="ARBA00022528"/>
    </source>
</evidence>
<feature type="domain" description="ARMC9 CTLH-like" evidence="25">
    <location>
        <begin position="54"/>
        <end position="169"/>
    </location>
</feature>
<dbReference type="Pfam" id="PF23138">
    <property type="entry name" value="CTLH_Armc9"/>
    <property type="match status" value="1"/>
</dbReference>
<feature type="domain" description="Pyruvate kinase barrel" evidence="23">
    <location>
        <begin position="734"/>
        <end position="1054"/>
    </location>
</feature>
<keyword evidence="9" id="KW-0808">Transferase</keyword>
<dbReference type="InterPro" id="IPR001697">
    <property type="entry name" value="Pyr_Knase"/>
</dbReference>
<evidence type="ECO:0000259" key="24">
    <source>
        <dbReference type="Pfam" id="PF02887"/>
    </source>
</evidence>
<keyword evidence="8" id="KW-0934">Plastid</keyword>
<evidence type="ECO:0000256" key="18">
    <source>
        <dbReference type="ARBA" id="ARBA00023317"/>
    </source>
</evidence>
<accession>A0AAV6M889</accession>
<evidence type="ECO:0000256" key="5">
    <source>
        <dbReference type="ARBA" id="ARBA00008663"/>
    </source>
</evidence>
<keyword evidence="12 26" id="KW-0418">Kinase</keyword>
<evidence type="ECO:0000256" key="10">
    <source>
        <dbReference type="ARBA" id="ARBA00022723"/>
    </source>
</evidence>
<reference evidence="26 27" key="1">
    <citation type="journal article" date="2021" name="Hortic Res">
        <title>The domestication of Cucurbita argyrosperma as revealed by the genome of its wild relative.</title>
        <authorList>
            <person name="Barrera-Redondo J."/>
            <person name="Sanchez-de la Vega G."/>
            <person name="Aguirre-Liguori J.A."/>
            <person name="Castellanos-Morales G."/>
            <person name="Gutierrez-Guerrero Y.T."/>
            <person name="Aguirre-Dugua X."/>
            <person name="Aguirre-Planter E."/>
            <person name="Tenaillon M.I."/>
            <person name="Lira-Saade R."/>
            <person name="Eguiarte L.E."/>
        </authorList>
    </citation>
    <scope>NUCLEOTIDE SEQUENCE [LARGE SCALE GENOMIC DNA]</scope>
    <source>
        <strain evidence="26">JBR-2021</strain>
    </source>
</reference>
<dbReference type="PANTHER" id="PTHR47198">
    <property type="entry name" value="OS05G0299300 PROTEIN"/>
    <property type="match status" value="1"/>
</dbReference>
<dbReference type="GO" id="GO:0016301">
    <property type="term" value="F:kinase activity"/>
    <property type="evidence" value="ECO:0007669"/>
    <property type="project" value="UniProtKB-KW"/>
</dbReference>
<keyword evidence="14" id="KW-0460">Magnesium</keyword>
<keyword evidence="13" id="KW-0067">ATP-binding</keyword>
<dbReference type="InterPro" id="IPR018209">
    <property type="entry name" value="Pyrv_Knase_AS"/>
</dbReference>
<proteinExistence type="inferred from homology"/>
<comment type="caution">
    <text evidence="26">The sequence shown here is derived from an EMBL/GenBank/DDBJ whole genome shotgun (WGS) entry which is preliminary data.</text>
</comment>
<evidence type="ECO:0000256" key="6">
    <source>
        <dbReference type="ARBA" id="ARBA00012142"/>
    </source>
</evidence>
<dbReference type="FunFam" id="3.20.20.60:FF:000025">
    <property type="entry name" value="Pyruvate kinase"/>
    <property type="match status" value="1"/>
</dbReference>
<feature type="repeat" description="WD" evidence="20">
    <location>
        <begin position="513"/>
        <end position="546"/>
    </location>
</feature>
<dbReference type="NCBIfam" id="TIGR01064">
    <property type="entry name" value="pyruv_kin"/>
    <property type="match status" value="1"/>
</dbReference>
<comment type="cofactor">
    <cofactor evidence="2">
        <name>K(+)</name>
        <dbReference type="ChEBI" id="CHEBI:29103"/>
    </cofactor>
</comment>
<protein>
    <recommendedName>
        <fullName evidence="6">pyruvate kinase</fullName>
        <ecNumber evidence="6">2.7.1.40</ecNumber>
    </recommendedName>
</protein>
<dbReference type="GO" id="GO:0009570">
    <property type="term" value="C:chloroplast stroma"/>
    <property type="evidence" value="ECO:0007669"/>
    <property type="project" value="UniProtKB-ARBA"/>
</dbReference>
<keyword evidence="18 26" id="KW-0670">Pyruvate</keyword>
<dbReference type="GO" id="GO:0004743">
    <property type="term" value="F:pyruvate kinase activity"/>
    <property type="evidence" value="ECO:0007669"/>
    <property type="project" value="UniProtKB-EC"/>
</dbReference>
<dbReference type="EMBL" id="JAGKQH010000016">
    <property type="protein sequence ID" value="KAG6576684.1"/>
    <property type="molecule type" value="Genomic_DNA"/>
</dbReference>
<feature type="compositionally biased region" description="Polar residues" evidence="22">
    <location>
        <begin position="269"/>
        <end position="284"/>
    </location>
</feature>
<evidence type="ECO:0000256" key="8">
    <source>
        <dbReference type="ARBA" id="ARBA00022640"/>
    </source>
</evidence>
<evidence type="ECO:0000256" key="17">
    <source>
        <dbReference type="ARBA" id="ARBA00023152"/>
    </source>
</evidence>
<dbReference type="InterPro" id="IPR056327">
    <property type="entry name" value="ARMC9_CTLH-like_dom"/>
</dbReference>
<dbReference type="InterPro" id="IPR001680">
    <property type="entry name" value="WD40_rpt"/>
</dbReference>
<dbReference type="Pfam" id="PF00224">
    <property type="entry name" value="PK"/>
    <property type="match status" value="1"/>
</dbReference>
<evidence type="ECO:0000256" key="22">
    <source>
        <dbReference type="SAM" id="MobiDB-lite"/>
    </source>
</evidence>
<dbReference type="GO" id="GO:0005524">
    <property type="term" value="F:ATP binding"/>
    <property type="evidence" value="ECO:0007669"/>
    <property type="project" value="UniProtKB-KW"/>
</dbReference>
<evidence type="ECO:0000259" key="23">
    <source>
        <dbReference type="Pfam" id="PF00224"/>
    </source>
</evidence>
<feature type="domain" description="Pyruvate kinase C-terminal" evidence="24">
    <location>
        <begin position="1090"/>
        <end position="1183"/>
    </location>
</feature>
<evidence type="ECO:0000256" key="16">
    <source>
        <dbReference type="ARBA" id="ARBA00022958"/>
    </source>
</evidence>
<keyword evidence="21" id="KW-0175">Coiled coil</keyword>
<evidence type="ECO:0000256" key="2">
    <source>
        <dbReference type="ARBA" id="ARBA00001958"/>
    </source>
</evidence>
<evidence type="ECO:0000256" key="12">
    <source>
        <dbReference type="ARBA" id="ARBA00022777"/>
    </source>
</evidence>
<dbReference type="InterPro" id="IPR015795">
    <property type="entry name" value="Pyrv_Knase_C"/>
</dbReference>
<feature type="region of interest" description="Disordered" evidence="22">
    <location>
        <begin position="267"/>
        <end position="293"/>
    </location>
</feature>
<comment type="cofactor">
    <cofactor evidence="1">
        <name>Mg(2+)</name>
        <dbReference type="ChEBI" id="CHEBI:18420"/>
    </cofactor>
</comment>
<evidence type="ECO:0000256" key="3">
    <source>
        <dbReference type="ARBA" id="ARBA00004229"/>
    </source>
</evidence>
<keyword evidence="10" id="KW-0479">Metal-binding</keyword>
<keyword evidence="7" id="KW-0150">Chloroplast</keyword>
<evidence type="ECO:0000313" key="26">
    <source>
        <dbReference type="EMBL" id="KAG6576684.1"/>
    </source>
</evidence>
<keyword evidence="16" id="KW-0630">Potassium</keyword>
<keyword evidence="15" id="KW-0809">Transit peptide</keyword>
<comment type="subcellular location">
    <subcellularLocation>
        <location evidence="3">Plastid</location>
        <location evidence="3">Chloroplast</location>
    </subcellularLocation>
</comment>
<keyword evidence="27" id="KW-1185">Reference proteome</keyword>
<feature type="repeat" description="WD" evidence="20">
    <location>
        <begin position="325"/>
        <end position="366"/>
    </location>
</feature>
<evidence type="ECO:0000256" key="1">
    <source>
        <dbReference type="ARBA" id="ARBA00001946"/>
    </source>
</evidence>
<evidence type="ECO:0000256" key="4">
    <source>
        <dbReference type="ARBA" id="ARBA00004997"/>
    </source>
</evidence>
<dbReference type="NCBIfam" id="NF004491">
    <property type="entry name" value="PRK05826.1"/>
    <property type="match status" value="1"/>
</dbReference>
<evidence type="ECO:0000256" key="20">
    <source>
        <dbReference type="PROSITE-ProRule" id="PRU00221"/>
    </source>
</evidence>
<keyword evidence="11" id="KW-0547">Nucleotide-binding</keyword>
<dbReference type="Proteomes" id="UP000685013">
    <property type="component" value="Chromosome 16"/>
</dbReference>
<dbReference type="GO" id="GO:0030955">
    <property type="term" value="F:potassium ion binding"/>
    <property type="evidence" value="ECO:0007669"/>
    <property type="project" value="InterPro"/>
</dbReference>
<dbReference type="Pfam" id="PF02887">
    <property type="entry name" value="PK_C"/>
    <property type="match status" value="1"/>
</dbReference>
<evidence type="ECO:0000256" key="19">
    <source>
        <dbReference type="ARBA" id="ARBA00048152"/>
    </source>
</evidence>
<dbReference type="PROSITE" id="PS50082">
    <property type="entry name" value="WD_REPEATS_2"/>
    <property type="match status" value="2"/>
</dbReference>
<name>A0AAV6M889_9ROSI</name>
<sequence length="1203" mass="133099">MENMQYAEELVREFLVFRGFTSTLQAYESELSTDIGKGFQVDKILDLIFSIYIPKFEAEKLVGLLGFFKQCLASSSDNTFLSTVSKLEVSILRYYMVHAIQSGRTDKVLEFLKTNGNDLLQRTKDWTPWFAMPYLKNPKFDPHFHVYFTKEWYEALHVSVRNFFSEVFNEKFFLTKPRIPALLKLSSEKTTVNHLKRDIKQLNLKLTQLQALLEEKEAHLCHLRSSSSVLHEENITSSNDAQEPCPSPTTLVGETKLTRDGVLAGSDKYTASNEDSSSSLTLCTGDSEVGDSTHSYEDGRQMVNSGEVHVQEDFPEVKVEFQETFLGHTSPISRCRFSASGNNVASASLDGTVRIWTYDPSSPASRNATIYCGAEIMSLDWECKSDRLLLIGTADAGIKAWNVDAKRVVCDLNTTDMFPSVLDIKCSPVESIFVSAAASRGHGSSYVDSLGFASLTVWNMRTWKSMTVLPLGKDPPAITSMCFNHNGKILAAAATDGMIHMFDMSACLQITGWPAHDSAINSILFGPDETSIFTLGSDGKIFEWSLHNQGQVLWSRNNSRFCDSGSSLSLRHEMALDVNGKRLLATSNSVRAPIYQVGGRVGGLKTLPHTAAITTVDWHPTLPVFLTGSADHSVVATRSIHSTFLCPSSGSVQDRVDRARSFGIGSKLLGHEKKSWNFAYRRSLITSKGATQAEVVPVSPEDAQKADEQFEHLRAVQQLGDTPVGMWSKPTVRRKTKIVCTIGPSTDTKEMIWKLAEAGMNVARLNMSHGDHASHQKVIDLVREYNAQSQDNCIAIMLDTKGPEVRSGDLPQPILLESGQEFTFTIRRGVSTADSVSVNYDDFVNDVEVGDMILVDGGMMSLMVKSKTENSVKCEVVDGGELKSRRHLNVRGKSATLPSITEKDWDDIKFGVDNKVDFYAVSFVKDAQVVHELKKYLKSCDADIHVIVKIESADSIPNLHSIITASDGAMVARGDLGAELPIEEVPLLQEEIINLCRGMGKAVIVATNMLESMIVHPTPTRAEVSDIAIAVREGADAIMLSGETAHGKFPLKAVKVMHTVALRTEATIEGGRMPLNLGQTFKNHMSEMFAYHATMMSNTLGTSIVVFTRTGFMAILLSHYRPSGTTFAFTNDKRIQQRLALYQGVCPLYMQFSDDAEQTFSDALSMLQRQGMVKEGEEVALVQSGKQPIWRFPSTHNIQVRKV</sequence>
<evidence type="ECO:0000256" key="13">
    <source>
        <dbReference type="ARBA" id="ARBA00022840"/>
    </source>
</evidence>
<evidence type="ECO:0000313" key="27">
    <source>
        <dbReference type="Proteomes" id="UP000685013"/>
    </source>
</evidence>
<keyword evidence="17" id="KW-0324">Glycolysis</keyword>
<dbReference type="PROSITE" id="PS00110">
    <property type="entry name" value="PYRUVATE_KINASE"/>
    <property type="match status" value="1"/>
</dbReference>
<feature type="non-terminal residue" evidence="26">
    <location>
        <position position="1"/>
    </location>
</feature>
<comment type="pathway">
    <text evidence="4">Carbohydrate degradation; glycolysis; pyruvate from D-glyceraldehyde 3-phosphate: step 5/5.</text>
</comment>
<evidence type="ECO:0000256" key="11">
    <source>
        <dbReference type="ARBA" id="ARBA00022741"/>
    </source>
</evidence>
<evidence type="ECO:0000259" key="25">
    <source>
        <dbReference type="Pfam" id="PF23138"/>
    </source>
</evidence>